<dbReference type="InterPro" id="IPR016039">
    <property type="entry name" value="Thiolase-like"/>
</dbReference>
<evidence type="ECO:0000313" key="1">
    <source>
        <dbReference type="EMBL" id="MFC1415667.1"/>
    </source>
</evidence>
<keyword evidence="2" id="KW-1185">Reference proteome</keyword>
<name>A0ABV6VPN7_9ACTN</name>
<dbReference type="Proteomes" id="UP001592531">
    <property type="component" value="Unassembled WGS sequence"/>
</dbReference>
<dbReference type="EMBL" id="JBHFAB010000002">
    <property type="protein sequence ID" value="MFC1415667.1"/>
    <property type="molecule type" value="Genomic_DNA"/>
</dbReference>
<proteinExistence type="predicted"/>
<organism evidence="1 2">
    <name type="scientific">Streptacidiphilus cavernicola</name>
    <dbReference type="NCBI Taxonomy" id="3342716"/>
    <lineage>
        <taxon>Bacteria</taxon>
        <taxon>Bacillati</taxon>
        <taxon>Actinomycetota</taxon>
        <taxon>Actinomycetes</taxon>
        <taxon>Kitasatosporales</taxon>
        <taxon>Streptomycetaceae</taxon>
        <taxon>Streptacidiphilus</taxon>
    </lineage>
</organism>
<dbReference type="SUPFAM" id="SSF53901">
    <property type="entry name" value="Thiolase-like"/>
    <property type="match status" value="1"/>
</dbReference>
<gene>
    <name evidence="1" type="ORF">ACEZDE_03275</name>
</gene>
<sequence length="323" mass="33726">MRTFVPRAAGDGPSADWGIRRAVRLAFPGPAALAADPVHTERLRTYLTDLLRPYRLGLEPGALERGGGQSYGEMAEALIRLAVPAGESVDLLVLAYAVPDITPGRATTTYLSHVCPGAPMAFAVSDQGSAAAFTACRLIHGYAETGGLRRALLLVVEQDTLPYDPGLPVTVPSASRGVALLFGEPEPGERVARLGRVTTHVLPEDPRDAPDLLGALDGGPVPATEPLGAFDTARAPVTALLGGALAARLTVPVRADLVRTADAGQPGTGVWWELADLLTDQGQGQDQEPTPAARSLLLADYDPVPRHLSTAAIDVRAAVTAPR</sequence>
<comment type="caution">
    <text evidence="1">The sequence shown here is derived from an EMBL/GenBank/DDBJ whole genome shotgun (WGS) entry which is preliminary data.</text>
</comment>
<accession>A0ABV6VPN7</accession>
<dbReference type="RefSeq" id="WP_380531775.1">
    <property type="nucleotide sequence ID" value="NZ_JBHFAB010000002.1"/>
</dbReference>
<evidence type="ECO:0008006" key="3">
    <source>
        <dbReference type="Google" id="ProtNLM"/>
    </source>
</evidence>
<protein>
    <recommendedName>
        <fullName evidence="3">2-hydroxy-acid oxidase</fullName>
    </recommendedName>
</protein>
<reference evidence="1 2" key="1">
    <citation type="submission" date="2024-09" db="EMBL/GenBank/DDBJ databases">
        <authorList>
            <person name="Lee S.D."/>
        </authorList>
    </citation>
    <scope>NUCLEOTIDE SEQUENCE [LARGE SCALE GENOMIC DNA]</scope>
    <source>
        <strain evidence="1 2">N8-3</strain>
    </source>
</reference>
<evidence type="ECO:0000313" key="2">
    <source>
        <dbReference type="Proteomes" id="UP001592531"/>
    </source>
</evidence>